<organism evidence="9 10">
    <name type="scientific">Artemia franciscana</name>
    <name type="common">Brine shrimp</name>
    <name type="synonym">Artemia sanfranciscana</name>
    <dbReference type="NCBI Taxonomy" id="6661"/>
    <lineage>
        <taxon>Eukaryota</taxon>
        <taxon>Metazoa</taxon>
        <taxon>Ecdysozoa</taxon>
        <taxon>Arthropoda</taxon>
        <taxon>Crustacea</taxon>
        <taxon>Branchiopoda</taxon>
        <taxon>Anostraca</taxon>
        <taxon>Artemiidae</taxon>
        <taxon>Artemia</taxon>
    </lineage>
</organism>
<dbReference type="PROSITE" id="PS00108">
    <property type="entry name" value="PROTEIN_KINASE_ST"/>
    <property type="match status" value="1"/>
</dbReference>
<proteinExistence type="predicted"/>
<evidence type="ECO:0000259" key="7">
    <source>
        <dbReference type="PROSITE" id="PS50011"/>
    </source>
</evidence>
<dbReference type="PANTHER" id="PTHR11909">
    <property type="entry name" value="CASEIN KINASE-RELATED"/>
    <property type="match status" value="1"/>
</dbReference>
<keyword evidence="2 4" id="KW-0547">Nucleotide-binding</keyword>
<evidence type="ECO:0000256" key="3">
    <source>
        <dbReference type="ARBA" id="ARBA00022840"/>
    </source>
</evidence>
<dbReference type="PROSITE" id="PS50011">
    <property type="entry name" value="PROTEIN_KINASE_DOM"/>
    <property type="match status" value="1"/>
</dbReference>
<dbReference type="SUPFAM" id="SSF56112">
    <property type="entry name" value="Protein kinase-like (PK-like)"/>
    <property type="match status" value="1"/>
</dbReference>
<keyword evidence="10" id="KW-1185">Reference proteome</keyword>
<evidence type="ECO:0000259" key="8">
    <source>
        <dbReference type="PROSITE" id="PS50053"/>
    </source>
</evidence>
<dbReference type="Pfam" id="PF00069">
    <property type="entry name" value="Pkinase"/>
    <property type="match status" value="1"/>
</dbReference>
<feature type="domain" description="Protein kinase" evidence="7">
    <location>
        <begin position="420"/>
        <end position="611"/>
    </location>
</feature>
<feature type="transmembrane region" description="Helical" evidence="6">
    <location>
        <begin position="12"/>
        <end position="32"/>
    </location>
</feature>
<evidence type="ECO:0000256" key="6">
    <source>
        <dbReference type="SAM" id="Phobius"/>
    </source>
</evidence>
<comment type="caution">
    <text evidence="9">The sequence shown here is derived from an EMBL/GenBank/DDBJ whole genome shotgun (WGS) entry which is preliminary data.</text>
</comment>
<evidence type="ECO:0000256" key="1">
    <source>
        <dbReference type="ARBA" id="ARBA00012513"/>
    </source>
</evidence>
<feature type="non-terminal residue" evidence="9">
    <location>
        <position position="1"/>
    </location>
</feature>
<reference evidence="9" key="1">
    <citation type="submission" date="2023-07" db="EMBL/GenBank/DDBJ databases">
        <title>Chromosome-level genome assembly of Artemia franciscana.</title>
        <authorList>
            <person name="Jo E."/>
        </authorList>
    </citation>
    <scope>NUCLEOTIDE SEQUENCE</scope>
    <source>
        <tissue evidence="9">Whole body</tissue>
    </source>
</reference>
<feature type="compositionally biased region" description="Polar residues" evidence="5">
    <location>
        <begin position="111"/>
        <end position="124"/>
    </location>
</feature>
<dbReference type="GO" id="GO:0004674">
    <property type="term" value="F:protein serine/threonine kinase activity"/>
    <property type="evidence" value="ECO:0007669"/>
    <property type="project" value="UniProtKB-EC"/>
</dbReference>
<feature type="compositionally biased region" description="Polar residues" evidence="5">
    <location>
        <begin position="76"/>
        <end position="99"/>
    </location>
</feature>
<dbReference type="Pfam" id="PF00240">
    <property type="entry name" value="ubiquitin"/>
    <property type="match status" value="1"/>
</dbReference>
<evidence type="ECO:0000313" key="10">
    <source>
        <dbReference type="Proteomes" id="UP001187531"/>
    </source>
</evidence>
<sequence>MSLEGTEVVVVPLIEISLVLSLVFCALLVFLWKSTEVPALPRQIRIVVSAVGSVGSGQIHVLSVFRGVTVEVPPTVSNRMESDSNINVNSGSSVLQAPQQDHVRRPDDQEVPSNISNSPGSSDGLSEPVIEDGEITVKVRFLDDTLKIVKARKTLSVRDFKILHFPEASDSTKIVKLIFNGKVLSNDAQTLGDCRVFDNCVLHCLIHQNNNVQDNSNLVNNPEVSSTNEAERPGLRHLYRNVRRNAELDVDMGHLLMPFLVALIYPTLYADELVGAVNHELLQADLDHIQNWATTWHMNFNIDKYSKWEDSGNGDVENLTVNASGIANYSNSKRGGSYNTTPNKKDGHNLTTASIGLNLSLGQGLTPASSEAQLQTTQSAGNLTTSSQLAISSTMHSSSVSSRQSGQSGNSGVLMVGPNFRVGKKIGCGNFGELRLGKNLYTGEHVAIKLEPLKSKAPQLHLEYRFYKQLGPHEGIPDVYYFGPCGKYSALVMELLGPSLEDLFDLCGRKFSLKTVLMIGLQLLDRIEYVHKRHLIYRDVKPENFLIGRAHNKKDKTIHIIEEMALYLRYVRRLDFFEAPDYDYLRKLFRNLFEKKGYVDDGDFDWTGKTL</sequence>
<protein>
    <recommendedName>
        <fullName evidence="1">non-specific serine/threonine protein kinase</fullName>
        <ecNumber evidence="1">2.7.11.1</ecNumber>
    </recommendedName>
</protein>
<dbReference type="InterPro" id="IPR011009">
    <property type="entry name" value="Kinase-like_dom_sf"/>
</dbReference>
<gene>
    <name evidence="9" type="ORF">QYM36_016756</name>
</gene>
<keyword evidence="3 4" id="KW-0067">ATP-binding</keyword>
<dbReference type="PROSITE" id="PS00107">
    <property type="entry name" value="PROTEIN_KINASE_ATP"/>
    <property type="match status" value="1"/>
</dbReference>
<dbReference type="InterPro" id="IPR008271">
    <property type="entry name" value="Ser/Thr_kinase_AS"/>
</dbReference>
<dbReference type="SMART" id="SM00213">
    <property type="entry name" value="UBQ"/>
    <property type="match status" value="1"/>
</dbReference>
<dbReference type="Gene3D" id="3.10.20.90">
    <property type="entry name" value="Phosphatidylinositol 3-kinase Catalytic Subunit, Chain A, domain 1"/>
    <property type="match status" value="1"/>
</dbReference>
<dbReference type="Gene3D" id="3.30.200.20">
    <property type="entry name" value="Phosphorylase Kinase, domain 1"/>
    <property type="match status" value="1"/>
</dbReference>
<feature type="transmembrane region" description="Helical" evidence="6">
    <location>
        <begin position="44"/>
        <end position="65"/>
    </location>
</feature>
<evidence type="ECO:0000256" key="4">
    <source>
        <dbReference type="PROSITE-ProRule" id="PRU10141"/>
    </source>
</evidence>
<keyword evidence="6" id="KW-1133">Transmembrane helix</keyword>
<evidence type="ECO:0000256" key="2">
    <source>
        <dbReference type="ARBA" id="ARBA00022741"/>
    </source>
</evidence>
<dbReference type="SUPFAM" id="SSF54236">
    <property type="entry name" value="Ubiquitin-like"/>
    <property type="match status" value="1"/>
</dbReference>
<dbReference type="InterPro" id="IPR000719">
    <property type="entry name" value="Prot_kinase_dom"/>
</dbReference>
<dbReference type="EMBL" id="JAVRJZ010000021">
    <property type="protein sequence ID" value="KAK2704458.1"/>
    <property type="molecule type" value="Genomic_DNA"/>
</dbReference>
<dbReference type="InterPro" id="IPR017441">
    <property type="entry name" value="Protein_kinase_ATP_BS"/>
</dbReference>
<dbReference type="InterPro" id="IPR050235">
    <property type="entry name" value="CK1_Ser-Thr_kinase"/>
</dbReference>
<evidence type="ECO:0000256" key="5">
    <source>
        <dbReference type="SAM" id="MobiDB-lite"/>
    </source>
</evidence>
<dbReference type="PROSITE" id="PS50053">
    <property type="entry name" value="UBIQUITIN_2"/>
    <property type="match status" value="1"/>
</dbReference>
<dbReference type="GO" id="GO:0005524">
    <property type="term" value="F:ATP binding"/>
    <property type="evidence" value="ECO:0007669"/>
    <property type="project" value="UniProtKB-UniRule"/>
</dbReference>
<feature type="region of interest" description="Disordered" evidence="5">
    <location>
        <begin position="76"/>
        <end position="128"/>
    </location>
</feature>
<accession>A0AA88KSC8</accession>
<dbReference type="SMART" id="SM00220">
    <property type="entry name" value="S_TKc"/>
    <property type="match status" value="1"/>
</dbReference>
<dbReference type="InterPro" id="IPR029071">
    <property type="entry name" value="Ubiquitin-like_domsf"/>
</dbReference>
<evidence type="ECO:0000313" key="9">
    <source>
        <dbReference type="EMBL" id="KAK2704458.1"/>
    </source>
</evidence>
<keyword evidence="6" id="KW-0812">Transmembrane</keyword>
<dbReference type="EC" id="2.7.11.1" evidence="1"/>
<keyword evidence="6" id="KW-0472">Membrane</keyword>
<feature type="domain" description="Ubiquitin-like" evidence="8">
    <location>
        <begin position="135"/>
        <end position="211"/>
    </location>
</feature>
<name>A0AA88KSC8_ARTSF</name>
<feature type="binding site" evidence="4">
    <location>
        <position position="449"/>
    </location>
    <ligand>
        <name>ATP</name>
        <dbReference type="ChEBI" id="CHEBI:30616"/>
    </ligand>
</feature>
<dbReference type="AlphaFoldDB" id="A0AA88KSC8"/>
<dbReference type="Gene3D" id="1.10.510.10">
    <property type="entry name" value="Transferase(Phosphotransferase) domain 1"/>
    <property type="match status" value="2"/>
</dbReference>
<dbReference type="Proteomes" id="UP001187531">
    <property type="component" value="Unassembled WGS sequence"/>
</dbReference>
<dbReference type="CDD" id="cd17057">
    <property type="entry name" value="Ubl_TMUB1_like"/>
    <property type="match status" value="1"/>
</dbReference>
<dbReference type="InterPro" id="IPR000626">
    <property type="entry name" value="Ubiquitin-like_dom"/>
</dbReference>